<dbReference type="EMBL" id="JANCLV010000008">
    <property type="protein sequence ID" value="MCP9000694.1"/>
    <property type="molecule type" value="Genomic_DNA"/>
</dbReference>
<feature type="region of interest" description="Disordered" evidence="1">
    <location>
        <begin position="163"/>
        <end position="187"/>
    </location>
</feature>
<gene>
    <name evidence="2" type="ORF">NFC73_13280</name>
</gene>
<dbReference type="InterPro" id="IPR010282">
    <property type="entry name" value="Uncharacterised_HutD/Ves"/>
</dbReference>
<dbReference type="RefSeq" id="WP_254750914.1">
    <property type="nucleotide sequence ID" value="NZ_JANCLV010000008.1"/>
</dbReference>
<dbReference type="PANTHER" id="PTHR37943">
    <property type="entry name" value="PROTEIN VES"/>
    <property type="match status" value="1"/>
</dbReference>
<dbReference type="Proteomes" id="UP001524318">
    <property type="component" value="Unassembled WGS sequence"/>
</dbReference>
<sequence length="222" mass="23316">MEIIRFAELRSEPWRNGGGVTRELASHPKAASAQDGAWDWRVSIADVSKAGDFSAFPGMERVLTVIDGELLLLTVDGAEHPLEKYRPFRFSGEAAAHGDLPTGDIRDLNVITRTASFKGFTSIIELSKKRPHPVFEGQLAVLLQGQATVSAGSLSVSGETAEAAGAAAAETDADADAGEAAPSPTEPEALNRYDAVVGSDTGTPEILGRGFLAVVSIDRVTA</sequence>
<dbReference type="CDD" id="cd20293">
    <property type="entry name" value="cupin_HutD_N"/>
    <property type="match status" value="1"/>
</dbReference>
<accession>A0ABT1LRD8</accession>
<reference evidence="2 3" key="1">
    <citation type="submission" date="2022-06" db="EMBL/GenBank/DDBJ databases">
        <title>Pseudarthrobacter sp. strain RMG13 Genome sequencing and assembly.</title>
        <authorList>
            <person name="Kim I."/>
        </authorList>
    </citation>
    <scope>NUCLEOTIDE SEQUENCE [LARGE SCALE GENOMIC DNA]</scope>
    <source>
        <strain evidence="2 3">RMG13</strain>
    </source>
</reference>
<evidence type="ECO:0000256" key="1">
    <source>
        <dbReference type="SAM" id="MobiDB-lite"/>
    </source>
</evidence>
<proteinExistence type="predicted"/>
<keyword evidence="3" id="KW-1185">Reference proteome</keyword>
<dbReference type="Pfam" id="PF05962">
    <property type="entry name" value="HutD"/>
    <property type="match status" value="1"/>
</dbReference>
<dbReference type="PANTHER" id="PTHR37943:SF1">
    <property type="entry name" value="PROTEIN VES"/>
    <property type="match status" value="1"/>
</dbReference>
<evidence type="ECO:0000313" key="2">
    <source>
        <dbReference type="EMBL" id="MCP9000694.1"/>
    </source>
</evidence>
<organism evidence="2 3">
    <name type="scientific">Pseudarthrobacter humi</name>
    <dbReference type="NCBI Taxonomy" id="2952523"/>
    <lineage>
        <taxon>Bacteria</taxon>
        <taxon>Bacillati</taxon>
        <taxon>Actinomycetota</taxon>
        <taxon>Actinomycetes</taxon>
        <taxon>Micrococcales</taxon>
        <taxon>Micrococcaceae</taxon>
        <taxon>Pseudarthrobacter</taxon>
    </lineage>
</organism>
<comment type="caution">
    <text evidence="2">The sequence shown here is derived from an EMBL/GenBank/DDBJ whole genome shotgun (WGS) entry which is preliminary data.</text>
</comment>
<name>A0ABT1LRD8_9MICC</name>
<protein>
    <submittedName>
        <fullName evidence="2">HutD family protein</fullName>
    </submittedName>
</protein>
<dbReference type="InterPro" id="IPR011051">
    <property type="entry name" value="RmlC_Cupin_sf"/>
</dbReference>
<dbReference type="InterPro" id="IPR014710">
    <property type="entry name" value="RmlC-like_jellyroll"/>
</dbReference>
<evidence type="ECO:0000313" key="3">
    <source>
        <dbReference type="Proteomes" id="UP001524318"/>
    </source>
</evidence>
<dbReference type="SUPFAM" id="SSF51182">
    <property type="entry name" value="RmlC-like cupins"/>
    <property type="match status" value="1"/>
</dbReference>
<dbReference type="Gene3D" id="2.60.120.10">
    <property type="entry name" value="Jelly Rolls"/>
    <property type="match status" value="1"/>
</dbReference>